<organism evidence="8 9">
    <name type="scientific">Sphaeroforma arctica JP610</name>
    <dbReference type="NCBI Taxonomy" id="667725"/>
    <lineage>
        <taxon>Eukaryota</taxon>
        <taxon>Ichthyosporea</taxon>
        <taxon>Ichthyophonida</taxon>
        <taxon>Sphaeroforma</taxon>
    </lineage>
</organism>
<dbReference type="InterPro" id="IPR004328">
    <property type="entry name" value="BRO1_dom"/>
</dbReference>
<proteinExistence type="predicted"/>
<dbReference type="EMBL" id="KQ242182">
    <property type="protein sequence ID" value="KNC80224.1"/>
    <property type="molecule type" value="Genomic_DNA"/>
</dbReference>
<reference evidence="8 9" key="1">
    <citation type="submission" date="2011-02" db="EMBL/GenBank/DDBJ databases">
        <title>The Genome Sequence of Sphaeroforma arctica JP610.</title>
        <authorList>
            <consortium name="The Broad Institute Genome Sequencing Platform"/>
            <person name="Russ C."/>
            <person name="Cuomo C."/>
            <person name="Young S.K."/>
            <person name="Zeng Q."/>
            <person name="Gargeya S."/>
            <person name="Alvarado L."/>
            <person name="Berlin A."/>
            <person name="Chapman S.B."/>
            <person name="Chen Z."/>
            <person name="Freedman E."/>
            <person name="Gellesch M."/>
            <person name="Goldberg J."/>
            <person name="Griggs A."/>
            <person name="Gujja S."/>
            <person name="Heilman E."/>
            <person name="Heiman D."/>
            <person name="Howarth C."/>
            <person name="Mehta T."/>
            <person name="Neiman D."/>
            <person name="Pearson M."/>
            <person name="Roberts A."/>
            <person name="Saif S."/>
            <person name="Shea T."/>
            <person name="Shenoy N."/>
            <person name="Sisk P."/>
            <person name="Stolte C."/>
            <person name="Sykes S."/>
            <person name="White J."/>
            <person name="Yandava C."/>
            <person name="Burger G."/>
            <person name="Gray M.W."/>
            <person name="Holland P.W.H."/>
            <person name="King N."/>
            <person name="Lang F.B.F."/>
            <person name="Roger A.J."/>
            <person name="Ruiz-Trillo I."/>
            <person name="Haas B."/>
            <person name="Nusbaum C."/>
            <person name="Birren B."/>
        </authorList>
    </citation>
    <scope>NUCLEOTIDE SEQUENCE [LARGE SCALE GENOMIC DNA]</scope>
    <source>
        <strain evidence="8 9">JP610</strain>
    </source>
</reference>
<dbReference type="Pfam" id="PF13949">
    <property type="entry name" value="ALIX_LYPXL_bnd"/>
    <property type="match status" value="1"/>
</dbReference>
<feature type="coiled-coil region" evidence="5">
    <location>
        <begin position="337"/>
        <end position="364"/>
    </location>
</feature>
<evidence type="ECO:0000256" key="1">
    <source>
        <dbReference type="ARBA" id="ARBA00004177"/>
    </source>
</evidence>
<feature type="domain" description="BRO1" evidence="7">
    <location>
        <begin position="1"/>
        <end position="159"/>
    </location>
</feature>
<feature type="compositionally biased region" description="Low complexity" evidence="6">
    <location>
        <begin position="523"/>
        <end position="532"/>
    </location>
</feature>
<feature type="region of interest" description="Disordered" evidence="6">
    <location>
        <begin position="962"/>
        <end position="1054"/>
    </location>
</feature>
<dbReference type="eggNOG" id="KOG2220">
    <property type="taxonomic scope" value="Eukaryota"/>
</dbReference>
<dbReference type="PANTHER" id="PTHR23030:SF30">
    <property type="entry name" value="TYROSINE-PROTEIN PHOSPHATASE NON-RECEPTOR TYPE 23"/>
    <property type="match status" value="1"/>
</dbReference>
<comment type="subcellular location">
    <subcellularLocation>
        <location evidence="2">Cytoplasm</location>
    </subcellularLocation>
    <subcellularLocation>
        <location evidence="1">Endosome</location>
    </subcellularLocation>
</comment>
<feature type="compositionally biased region" description="Low complexity" evidence="6">
    <location>
        <begin position="1033"/>
        <end position="1046"/>
    </location>
</feature>
<keyword evidence="9" id="KW-1185">Reference proteome</keyword>
<dbReference type="PROSITE" id="PS51180">
    <property type="entry name" value="BRO1"/>
    <property type="match status" value="1"/>
</dbReference>
<accession>A0A0L0FU83</accession>
<dbReference type="OrthoDB" id="10266451at2759"/>
<feature type="compositionally biased region" description="Low complexity" evidence="6">
    <location>
        <begin position="666"/>
        <end position="681"/>
    </location>
</feature>
<feature type="compositionally biased region" description="Polar residues" evidence="6">
    <location>
        <begin position="772"/>
        <end position="798"/>
    </location>
</feature>
<evidence type="ECO:0000259" key="7">
    <source>
        <dbReference type="PROSITE" id="PS51180"/>
    </source>
</evidence>
<gene>
    <name evidence="8" type="ORF">SARC_07411</name>
</gene>
<evidence type="ECO:0000313" key="8">
    <source>
        <dbReference type="EMBL" id="KNC80224.1"/>
    </source>
</evidence>
<feature type="compositionally biased region" description="Polar residues" evidence="6">
    <location>
        <begin position="974"/>
        <end position="1013"/>
    </location>
</feature>
<dbReference type="Gene3D" id="1.20.120.560">
    <property type="entry name" value="alix/aip1 in complex with the ypdl late domain"/>
    <property type="match status" value="1"/>
</dbReference>
<feature type="compositionally biased region" description="Polar residues" evidence="6">
    <location>
        <begin position="1172"/>
        <end position="1184"/>
    </location>
</feature>
<dbReference type="PANTHER" id="PTHR23030">
    <property type="entry name" value="PCD6 INTERACTING PROTEIN-RELATED"/>
    <property type="match status" value="1"/>
</dbReference>
<feature type="region of interest" description="Disordered" evidence="6">
    <location>
        <begin position="740"/>
        <end position="849"/>
    </location>
</feature>
<dbReference type="STRING" id="667725.A0A0L0FU83"/>
<dbReference type="Pfam" id="PF03097">
    <property type="entry name" value="BRO1"/>
    <property type="match status" value="1"/>
</dbReference>
<dbReference type="Proteomes" id="UP000054560">
    <property type="component" value="Unassembled WGS sequence"/>
</dbReference>
<evidence type="ECO:0000256" key="5">
    <source>
        <dbReference type="SAM" id="Coils"/>
    </source>
</evidence>
<feature type="compositionally biased region" description="Pro residues" evidence="6">
    <location>
        <begin position="533"/>
        <end position="542"/>
    </location>
</feature>
<feature type="compositionally biased region" description="Low complexity" evidence="6">
    <location>
        <begin position="1100"/>
        <end position="1149"/>
    </location>
</feature>
<dbReference type="InterPro" id="IPR038499">
    <property type="entry name" value="BRO1_sf"/>
</dbReference>
<evidence type="ECO:0000256" key="6">
    <source>
        <dbReference type="SAM" id="MobiDB-lite"/>
    </source>
</evidence>
<sequence length="1347" mass="148998">MYGEQLEEIITQHMKNTRDISNVKSELFHALANFYASKSAEDNMKFGERVVYAKTCLAHAKDASDAMTKRIPPALKANVDTLLEICQAEQAAATNDNDEIYHELVPETVAEIKPAVLVNAMTVQEGPASADLVGPDIFNSLVPLSVLSAVSKYSAEKDELFRKVKREFTALTDDIKQRLKTMRLPRVLDSIDINNVDGVPKELQSAVHRALSLGKIEELKAGLKEVHAVREKLEPSIQKIRYMRQEEEGAHLALRKALGDKYSGGASVNRLVKETSSTLDAYKSAVDADTKLQQLISQREPAFKVVLALGTAEPSNRDAILPPWDEGIDMKAIVQRLRTLLHKCDQMLAHREQLQSELRNLVDTQDISDQLVWSAVGRRFAGGNTEDITIADEQKVDATQPQDDNSEQQLSVEEVQRRIMDTAMTKYDSIRQIIRTNCEAQPPLLQALTSANADFVNAMSNSKRGKGVSGLVESAKQYVKAWETLQSSEQFWIKLNHLVDEVVEGWGSVRKEREIEEIRSGLGSKPPSGGAAVPPPPPPRAPKPGSNASLADLDSVTGPYPAIMPTELYSSANSPGEEMQYPRPLCHQLSSNSQSEGHPVPITTIVRPQQPPMGMSYSQSPVPTPAQLTQAQYFQQLGAAVSVDPYQARTRQKEQESFVPPPNQMLPPQQYQQSQQSQQLYHTRSNTPYNQQIPQHPQPPHQNQTYEGSTWLPQTQTTEASSGTYIQAFANVPSFVTGDPQIKSANAPPLPDDDVQFLSLYGNLHRPPPTPTAGSHTKPESPTVSQSEAQSHSPTANPRFNHRPRMELSRHSQQAKQQQSDQVVQQPTYSQQQQTQALQAQGQPPSIFPELRPVNAQILQPEQVHPLQLKAEDSTVSLGSTSIQTQVPMLQQSNLPARTSPLPTNPFENWIAAAEALTTEEEIEVQTPSPHIPKISSAELDAVFGSGTVATSMTATTTMNVVRSSEPLSPPPVQQASTSQTVVCDMKTGSQSASSTPQMQQPVGNQSQTQFVSSELAPHSGQVSSHISGYTAPQPQLNQAQSQQPQDGQYFDASNHPLHLSEQSQHEVHAQPQAPMNIRVSLGSPLTSYQQQQLHPQQYHLNQQQQPHVAQYHQQQEQHRNPQQQHPQQQHQQQPTQRPQQPYSQPQSQAYASITHRYSPNSESSISKSHSNELASHYQRQSHVTYGPPARPASSKPGSAPPRPSQILPPTPVPQPVKYDQNIFAVAMAQNDVLQRAQQQNQQHILGSISQQYAIPIVNQVPPIAGQQTLPQPLQTLPQPLQTQQIPQRSIHISEQHTYAPIQQHQGQQSEYGQLAQQFSQPQPLSFMPAQSQELQDAQRSSGFSLI</sequence>
<feature type="compositionally biased region" description="Low complexity" evidence="6">
    <location>
        <begin position="812"/>
        <end position="844"/>
    </location>
</feature>
<dbReference type="RefSeq" id="XP_014154126.1">
    <property type="nucleotide sequence ID" value="XM_014298651.1"/>
</dbReference>
<feature type="compositionally biased region" description="Low complexity" evidence="6">
    <location>
        <begin position="1159"/>
        <end position="1169"/>
    </location>
</feature>
<feature type="compositionally biased region" description="Polar residues" evidence="6">
    <location>
        <begin position="1315"/>
        <end position="1347"/>
    </location>
</feature>
<feature type="region of interest" description="Disordered" evidence="6">
    <location>
        <begin position="1100"/>
        <end position="1216"/>
    </location>
</feature>
<name>A0A0L0FU83_9EUKA</name>
<dbReference type="GeneID" id="25907915"/>
<feature type="region of interest" description="Disordered" evidence="6">
    <location>
        <begin position="518"/>
        <end position="624"/>
    </location>
</feature>
<evidence type="ECO:0000256" key="4">
    <source>
        <dbReference type="ARBA" id="ARBA00022753"/>
    </source>
</evidence>
<feature type="compositionally biased region" description="Pro residues" evidence="6">
    <location>
        <begin position="1199"/>
        <end position="1215"/>
    </location>
</feature>
<protein>
    <recommendedName>
        <fullName evidence="7">BRO1 domain-containing protein</fullName>
    </recommendedName>
</protein>
<feature type="region of interest" description="Disordered" evidence="6">
    <location>
        <begin position="1306"/>
        <end position="1347"/>
    </location>
</feature>
<evidence type="ECO:0000256" key="2">
    <source>
        <dbReference type="ARBA" id="ARBA00004496"/>
    </source>
</evidence>
<keyword evidence="3" id="KW-0963">Cytoplasm</keyword>
<feature type="region of interest" description="Disordered" evidence="6">
    <location>
        <begin position="647"/>
        <end position="708"/>
    </location>
</feature>
<keyword evidence="4" id="KW-0967">Endosome</keyword>
<dbReference type="GO" id="GO:0005768">
    <property type="term" value="C:endosome"/>
    <property type="evidence" value="ECO:0007669"/>
    <property type="project" value="UniProtKB-SubCell"/>
</dbReference>
<dbReference type="Gene3D" id="1.20.140.50">
    <property type="entry name" value="alix/aip1 like domains"/>
    <property type="match status" value="1"/>
</dbReference>
<keyword evidence="5" id="KW-0175">Coiled coil</keyword>
<dbReference type="GO" id="GO:0043328">
    <property type="term" value="P:protein transport to vacuole involved in ubiquitin-dependent protein catabolic process via the multivesicular body sorting pathway"/>
    <property type="evidence" value="ECO:0007669"/>
    <property type="project" value="TreeGrafter"/>
</dbReference>
<evidence type="ECO:0000313" key="9">
    <source>
        <dbReference type="Proteomes" id="UP000054560"/>
    </source>
</evidence>
<dbReference type="InterPro" id="IPR025304">
    <property type="entry name" value="ALIX_V_dom"/>
</dbReference>
<evidence type="ECO:0000256" key="3">
    <source>
        <dbReference type="ARBA" id="ARBA00022490"/>
    </source>
</evidence>
<dbReference type="Gene3D" id="1.25.40.280">
    <property type="entry name" value="alix/aip1 like domains"/>
    <property type="match status" value="1"/>
</dbReference>